<evidence type="ECO:0000313" key="6">
    <source>
        <dbReference type="EMBL" id="MPC16805.1"/>
    </source>
</evidence>
<comment type="cofactor">
    <cofactor evidence="1">
        <name>FAD</name>
        <dbReference type="ChEBI" id="CHEBI:57692"/>
    </cofactor>
</comment>
<reference evidence="6 7" key="1">
    <citation type="submission" date="2019-05" db="EMBL/GenBank/DDBJ databases">
        <title>Another draft genome of Portunus trituberculatus and its Hox gene families provides insights of decapod evolution.</title>
        <authorList>
            <person name="Jeong J.-H."/>
            <person name="Song I."/>
            <person name="Kim S."/>
            <person name="Choi T."/>
            <person name="Kim D."/>
            <person name="Ryu S."/>
            <person name="Kim W."/>
        </authorList>
    </citation>
    <scope>NUCLEOTIDE SEQUENCE [LARGE SCALE GENOMIC DNA]</scope>
    <source>
        <tissue evidence="6">Muscle</tissue>
    </source>
</reference>
<keyword evidence="3" id="KW-0285">Flavoprotein</keyword>
<dbReference type="GO" id="GO:0016614">
    <property type="term" value="F:oxidoreductase activity, acting on CH-OH group of donors"/>
    <property type="evidence" value="ECO:0007669"/>
    <property type="project" value="InterPro"/>
</dbReference>
<keyword evidence="4" id="KW-0274">FAD</keyword>
<keyword evidence="7" id="KW-1185">Reference proteome</keyword>
<evidence type="ECO:0000256" key="2">
    <source>
        <dbReference type="ARBA" id="ARBA00010790"/>
    </source>
</evidence>
<dbReference type="InterPro" id="IPR012132">
    <property type="entry name" value="GMC_OxRdtase"/>
</dbReference>
<proteinExistence type="inferred from homology"/>
<dbReference type="PANTHER" id="PTHR11552:SF147">
    <property type="entry name" value="CHOLINE DEHYDROGENASE, MITOCHONDRIAL"/>
    <property type="match status" value="1"/>
</dbReference>
<dbReference type="InterPro" id="IPR000172">
    <property type="entry name" value="GMC_OxRdtase_N"/>
</dbReference>
<evidence type="ECO:0000256" key="4">
    <source>
        <dbReference type="ARBA" id="ARBA00022827"/>
    </source>
</evidence>
<feature type="domain" description="Glucose-methanol-choline oxidoreductase N-terminal" evidence="5">
    <location>
        <begin position="2"/>
        <end position="76"/>
    </location>
</feature>
<dbReference type="Gene3D" id="3.30.560.10">
    <property type="entry name" value="Glucose Oxidase, domain 3"/>
    <property type="match status" value="1"/>
</dbReference>
<evidence type="ECO:0000259" key="5">
    <source>
        <dbReference type="Pfam" id="PF00732"/>
    </source>
</evidence>
<dbReference type="SUPFAM" id="SSF51905">
    <property type="entry name" value="FAD/NAD(P)-binding domain"/>
    <property type="match status" value="1"/>
</dbReference>
<comment type="similarity">
    <text evidence="2">Belongs to the GMC oxidoreductase family.</text>
</comment>
<name>A0A5B7D6B5_PORTR</name>
<dbReference type="Pfam" id="PF00732">
    <property type="entry name" value="GMC_oxred_N"/>
    <property type="match status" value="1"/>
</dbReference>
<sequence>MELGYDYVDYNGPEQIGFSQATFNIRDGVRSSVVEEYLKPASSRSNLHILHGANVLQILFEDKRATGVKFLYKGKVGMGAQVVLIGKLGLCIDASLM</sequence>
<gene>
    <name evidence="6" type="primary">betA_1</name>
    <name evidence="6" type="ORF">E2C01_009641</name>
</gene>
<dbReference type="Proteomes" id="UP000324222">
    <property type="component" value="Unassembled WGS sequence"/>
</dbReference>
<dbReference type="OrthoDB" id="269227at2759"/>
<dbReference type="Gene3D" id="3.50.50.60">
    <property type="entry name" value="FAD/NAD(P)-binding domain"/>
    <property type="match status" value="1"/>
</dbReference>
<dbReference type="AlphaFoldDB" id="A0A5B7D6B5"/>
<protein>
    <submittedName>
        <fullName evidence="6">Oxygen-dependent choline dehydrogenase</fullName>
    </submittedName>
</protein>
<organism evidence="6 7">
    <name type="scientific">Portunus trituberculatus</name>
    <name type="common">Swimming crab</name>
    <name type="synonym">Neptunus trituberculatus</name>
    <dbReference type="NCBI Taxonomy" id="210409"/>
    <lineage>
        <taxon>Eukaryota</taxon>
        <taxon>Metazoa</taxon>
        <taxon>Ecdysozoa</taxon>
        <taxon>Arthropoda</taxon>
        <taxon>Crustacea</taxon>
        <taxon>Multicrustacea</taxon>
        <taxon>Malacostraca</taxon>
        <taxon>Eumalacostraca</taxon>
        <taxon>Eucarida</taxon>
        <taxon>Decapoda</taxon>
        <taxon>Pleocyemata</taxon>
        <taxon>Brachyura</taxon>
        <taxon>Eubrachyura</taxon>
        <taxon>Portunoidea</taxon>
        <taxon>Portunidae</taxon>
        <taxon>Portuninae</taxon>
        <taxon>Portunus</taxon>
    </lineage>
</organism>
<dbReference type="InterPro" id="IPR036188">
    <property type="entry name" value="FAD/NAD-bd_sf"/>
</dbReference>
<dbReference type="PANTHER" id="PTHR11552">
    <property type="entry name" value="GLUCOSE-METHANOL-CHOLINE GMC OXIDOREDUCTASE"/>
    <property type="match status" value="1"/>
</dbReference>
<evidence type="ECO:0000313" key="7">
    <source>
        <dbReference type="Proteomes" id="UP000324222"/>
    </source>
</evidence>
<evidence type="ECO:0000256" key="1">
    <source>
        <dbReference type="ARBA" id="ARBA00001974"/>
    </source>
</evidence>
<accession>A0A5B7D6B5</accession>
<dbReference type="GO" id="GO:0050660">
    <property type="term" value="F:flavin adenine dinucleotide binding"/>
    <property type="evidence" value="ECO:0007669"/>
    <property type="project" value="InterPro"/>
</dbReference>
<evidence type="ECO:0000256" key="3">
    <source>
        <dbReference type="ARBA" id="ARBA00022630"/>
    </source>
</evidence>
<comment type="caution">
    <text evidence="6">The sequence shown here is derived from an EMBL/GenBank/DDBJ whole genome shotgun (WGS) entry which is preliminary data.</text>
</comment>
<dbReference type="EMBL" id="VSRR010000539">
    <property type="protein sequence ID" value="MPC16805.1"/>
    <property type="molecule type" value="Genomic_DNA"/>
</dbReference>